<keyword evidence="7" id="KW-1185">Reference proteome</keyword>
<feature type="domain" description="Fe-containing alcohol dehydrogenase-like C-terminal" evidence="5">
    <location>
        <begin position="166"/>
        <end position="349"/>
    </location>
</feature>
<dbReference type="SUPFAM" id="SSF56796">
    <property type="entry name" value="Dehydroquinate synthase-like"/>
    <property type="match status" value="1"/>
</dbReference>
<dbReference type="InterPro" id="IPR056798">
    <property type="entry name" value="ADH_Fe_C"/>
</dbReference>
<evidence type="ECO:0000313" key="7">
    <source>
        <dbReference type="Proteomes" id="UP000029413"/>
    </source>
</evidence>
<dbReference type="PANTHER" id="PTHR11496">
    <property type="entry name" value="ALCOHOL DEHYDROGENASE"/>
    <property type="match status" value="1"/>
</dbReference>
<accession>A0AAN0RQV4</accession>
<dbReference type="InterPro" id="IPR001670">
    <property type="entry name" value="ADH_Fe/GldA"/>
</dbReference>
<dbReference type="GO" id="GO:0018506">
    <property type="term" value="F:maleylacetate reductase activity"/>
    <property type="evidence" value="ECO:0007669"/>
    <property type="project" value="InterPro"/>
</dbReference>
<dbReference type="GO" id="GO:0046872">
    <property type="term" value="F:metal ion binding"/>
    <property type="evidence" value="ECO:0007669"/>
    <property type="project" value="InterPro"/>
</dbReference>
<sequence>MIGTFTYVGLPAHVIFGAGALDRLPHEVARLGLERVLVLSTPEQASQGQKIAEGLGGRVAGIFAGARMHTPVDVTTMAVAEVAQRKADGIVAIGGGSTTGLAKAIAFRTDLPQIVIPTTYAGSEVTPILGETRDGKKITQRSLKVLPEVVIYDVDLTLDLPVALSVTSGLNAIAHAAEALYSQQSNPVISLMAEDGARALVQALPGIIANPADRSSREEALYGAWLAGTCLGSVGMALHHKLCHVLGGAFDLPHAETHSVILPHALAYNLSARVSASARHSLARVLGDDDPAQALYRFAASLGAPMTLRELGMPEDGIERAADLTMQHTYWNPRPVEHDAVARLLRRAWIGAAPETN</sequence>
<evidence type="ECO:0000259" key="5">
    <source>
        <dbReference type="Pfam" id="PF25137"/>
    </source>
</evidence>
<dbReference type="Pfam" id="PF25137">
    <property type="entry name" value="ADH_Fe_C"/>
    <property type="match status" value="1"/>
</dbReference>
<dbReference type="KEGG" id="bcen:DM39_2006"/>
<name>A0AAN0RQV4_9BURK</name>
<reference evidence="6 7" key="1">
    <citation type="submission" date="2014-05" db="EMBL/GenBank/DDBJ databases">
        <authorList>
            <person name="Bishop-Lilly K.A."/>
            <person name="Broomall S.M."/>
            <person name="Chain P.S."/>
            <person name="Chertkov O."/>
            <person name="Coyne S.R."/>
            <person name="Daligault H.E."/>
            <person name="Davenport K.W."/>
            <person name="Erkkila T."/>
            <person name="Frey K.G."/>
            <person name="Gibbons H.S."/>
            <person name="Gu W."/>
            <person name="Jaissle J."/>
            <person name="Johnson S.L."/>
            <person name="Koroleva G.I."/>
            <person name="Ladner J.T."/>
            <person name="Lo C.-C."/>
            <person name="Minogue T.D."/>
            <person name="Munk C."/>
            <person name="Palacios G.F."/>
            <person name="Redden C.L."/>
            <person name="Rosenzweig C.N."/>
            <person name="Scholz M.B."/>
            <person name="Teshima H."/>
            <person name="Xu Y."/>
        </authorList>
    </citation>
    <scope>NUCLEOTIDE SEQUENCE [LARGE SCALE GENOMIC DNA]</scope>
    <source>
        <strain evidence="6 7">DDS 22E-1</strain>
    </source>
</reference>
<evidence type="ECO:0000313" key="6">
    <source>
        <dbReference type="EMBL" id="AIO32154.1"/>
    </source>
</evidence>
<feature type="domain" description="Alcohol dehydrogenase iron-type/glycerol dehydrogenase GldA" evidence="4">
    <location>
        <begin position="11"/>
        <end position="153"/>
    </location>
</feature>
<gene>
    <name evidence="6" type="ORF">DM39_2006</name>
</gene>
<dbReference type="Proteomes" id="UP000029413">
    <property type="component" value="Chromosome 1"/>
</dbReference>
<evidence type="ECO:0000256" key="3">
    <source>
        <dbReference type="ARBA" id="ARBA00023027"/>
    </source>
</evidence>
<dbReference type="PANTHER" id="PTHR11496:SF102">
    <property type="entry name" value="ALCOHOL DEHYDROGENASE 4"/>
    <property type="match status" value="1"/>
</dbReference>
<dbReference type="Gene3D" id="3.40.50.1970">
    <property type="match status" value="1"/>
</dbReference>
<evidence type="ECO:0000256" key="1">
    <source>
        <dbReference type="ARBA" id="ARBA00007358"/>
    </source>
</evidence>
<dbReference type="CDD" id="cd08177">
    <property type="entry name" value="MAR"/>
    <property type="match status" value="1"/>
</dbReference>
<organism evidence="6 7">
    <name type="scientific">Burkholderia cenocepacia</name>
    <dbReference type="NCBI Taxonomy" id="95486"/>
    <lineage>
        <taxon>Bacteria</taxon>
        <taxon>Pseudomonadati</taxon>
        <taxon>Pseudomonadota</taxon>
        <taxon>Betaproteobacteria</taxon>
        <taxon>Burkholderiales</taxon>
        <taxon>Burkholderiaceae</taxon>
        <taxon>Burkholderia</taxon>
        <taxon>Burkholderia cepacia complex</taxon>
    </lineage>
</organism>
<dbReference type="EMBL" id="CP007783">
    <property type="protein sequence ID" value="AIO32154.1"/>
    <property type="molecule type" value="Genomic_DNA"/>
</dbReference>
<dbReference type="AlphaFoldDB" id="A0AAN0RQV4"/>
<dbReference type="Gene3D" id="1.20.1090.10">
    <property type="entry name" value="Dehydroquinate synthase-like - alpha domain"/>
    <property type="match status" value="1"/>
</dbReference>
<dbReference type="InterPro" id="IPR039697">
    <property type="entry name" value="Alcohol_dehydrogenase_Fe"/>
</dbReference>
<dbReference type="GO" id="GO:0004022">
    <property type="term" value="F:alcohol dehydrogenase (NAD+) activity"/>
    <property type="evidence" value="ECO:0007669"/>
    <property type="project" value="TreeGrafter"/>
</dbReference>
<dbReference type="InterPro" id="IPR034786">
    <property type="entry name" value="MAR"/>
</dbReference>
<evidence type="ECO:0000256" key="2">
    <source>
        <dbReference type="ARBA" id="ARBA00023002"/>
    </source>
</evidence>
<comment type="similarity">
    <text evidence="1">Belongs to the iron-containing alcohol dehydrogenase family.</text>
</comment>
<protein>
    <submittedName>
        <fullName evidence="6">Iron-containing alcohol dehydrogenase</fullName>
    </submittedName>
</protein>
<proteinExistence type="inferred from homology"/>
<dbReference type="Pfam" id="PF00465">
    <property type="entry name" value="Fe-ADH"/>
    <property type="match status" value="1"/>
</dbReference>
<evidence type="ECO:0000259" key="4">
    <source>
        <dbReference type="Pfam" id="PF00465"/>
    </source>
</evidence>
<keyword evidence="2" id="KW-0560">Oxidoreductase</keyword>
<keyword evidence="3" id="KW-0520">NAD</keyword>